<evidence type="ECO:0000256" key="5">
    <source>
        <dbReference type="ARBA" id="ARBA00023136"/>
    </source>
</evidence>
<evidence type="ECO:0000256" key="4">
    <source>
        <dbReference type="ARBA" id="ARBA00022989"/>
    </source>
</evidence>
<dbReference type="PANTHER" id="PTHR35007:SF1">
    <property type="entry name" value="PILUS ASSEMBLY PROTEIN"/>
    <property type="match status" value="1"/>
</dbReference>
<dbReference type="GO" id="GO:0005886">
    <property type="term" value="C:plasma membrane"/>
    <property type="evidence" value="ECO:0007669"/>
    <property type="project" value="UniProtKB-SubCell"/>
</dbReference>
<comment type="caution">
    <text evidence="8">The sequence shown here is derived from an EMBL/GenBank/DDBJ whole genome shotgun (WGS) entry which is preliminary data.</text>
</comment>
<dbReference type="AlphaFoldDB" id="A0A7Y6DWB7"/>
<feature type="domain" description="Type II secretion system protein GspF" evidence="7">
    <location>
        <begin position="162"/>
        <end position="290"/>
    </location>
</feature>
<dbReference type="Pfam" id="PF00482">
    <property type="entry name" value="T2SSF"/>
    <property type="match status" value="1"/>
</dbReference>
<evidence type="ECO:0000256" key="1">
    <source>
        <dbReference type="ARBA" id="ARBA00004651"/>
    </source>
</evidence>
<protein>
    <submittedName>
        <fullName evidence="8">Type II secretion protein F</fullName>
    </submittedName>
</protein>
<name>A0A7Y6DWB7_9CELL</name>
<feature type="transmembrane region" description="Helical" evidence="6">
    <location>
        <begin position="122"/>
        <end position="139"/>
    </location>
</feature>
<keyword evidence="9" id="KW-1185">Reference proteome</keyword>
<evidence type="ECO:0000313" key="8">
    <source>
        <dbReference type="EMBL" id="NUU15817.1"/>
    </source>
</evidence>
<feature type="transmembrane region" description="Helical" evidence="6">
    <location>
        <begin position="96"/>
        <end position="116"/>
    </location>
</feature>
<gene>
    <name evidence="8" type="ORF">HP550_00945</name>
</gene>
<keyword evidence="4 6" id="KW-1133">Transmembrane helix</keyword>
<accession>A0A7Y6DWB7</accession>
<keyword evidence="3 6" id="KW-0812">Transmembrane</keyword>
<evidence type="ECO:0000256" key="3">
    <source>
        <dbReference type="ARBA" id="ARBA00022692"/>
    </source>
</evidence>
<evidence type="ECO:0000313" key="9">
    <source>
        <dbReference type="Proteomes" id="UP000565724"/>
    </source>
</evidence>
<reference evidence="8 9" key="1">
    <citation type="submission" date="2020-05" db="EMBL/GenBank/DDBJ databases">
        <title>Genome Sequencing of Type Strains.</title>
        <authorList>
            <person name="Lemaire J.F."/>
            <person name="Inderbitzin P."/>
            <person name="Gregorio O.A."/>
            <person name="Collins S.B."/>
            <person name="Wespe N."/>
            <person name="Knight-Connoni V."/>
        </authorList>
    </citation>
    <scope>NUCLEOTIDE SEQUENCE [LARGE SCALE GENOMIC DNA]</scope>
    <source>
        <strain evidence="8 9">ATCC 25174</strain>
    </source>
</reference>
<feature type="transmembrane region" description="Helical" evidence="6">
    <location>
        <begin position="272"/>
        <end position="292"/>
    </location>
</feature>
<proteinExistence type="predicted"/>
<dbReference type="EMBL" id="JABMCI010000035">
    <property type="protein sequence ID" value="NUU15817.1"/>
    <property type="molecule type" value="Genomic_DNA"/>
</dbReference>
<keyword evidence="2" id="KW-1003">Cell membrane</keyword>
<evidence type="ECO:0000256" key="6">
    <source>
        <dbReference type="SAM" id="Phobius"/>
    </source>
</evidence>
<feature type="transmembrane region" description="Helical" evidence="6">
    <location>
        <begin position="6"/>
        <end position="27"/>
    </location>
</feature>
<comment type="subcellular location">
    <subcellularLocation>
        <location evidence="1">Cell membrane</location>
        <topology evidence="1">Multi-pass membrane protein</topology>
    </subcellularLocation>
</comment>
<evidence type="ECO:0000256" key="2">
    <source>
        <dbReference type="ARBA" id="ARBA00022475"/>
    </source>
</evidence>
<dbReference type="Proteomes" id="UP000565724">
    <property type="component" value="Unassembled WGS sequence"/>
</dbReference>
<organism evidence="8 9">
    <name type="scientific">Cellulomonas humilata</name>
    <dbReference type="NCBI Taxonomy" id="144055"/>
    <lineage>
        <taxon>Bacteria</taxon>
        <taxon>Bacillati</taxon>
        <taxon>Actinomycetota</taxon>
        <taxon>Actinomycetes</taxon>
        <taxon>Micrococcales</taxon>
        <taxon>Cellulomonadaceae</taxon>
        <taxon>Cellulomonas</taxon>
    </lineage>
</organism>
<keyword evidence="5 6" id="KW-0472">Membrane</keyword>
<dbReference type="RefSeq" id="WP_175345727.1">
    <property type="nucleotide sequence ID" value="NZ_JABMCI010000035.1"/>
</dbReference>
<sequence length="298" mass="30698">MTVWVVLLVGAMVGAGLVVIAAGLAPARPDLAAAVERLLPSAGGSRASDPTRFAGRWGAAGRTVLPQAVQTFGLRRYAADLHMLAQQPEDLAARKIGYGLIGLLFPAMLSALPLAGGTQLPLAVPAVAGLALGGVLFMLPDLNLRTEAAAARASMRAATCVFLELVAMERIADAGPTEALDRAAAIGGSAEFARIRDALLRAELAGEPSWTGLNHLAQTTGVTELGDVADIMRIAGQDGAAVYATLRARASSLRTQLLTTATAKANAASEHMVVPVSLLGLCFMALLGYPAFVRILLS</sequence>
<evidence type="ECO:0000259" key="7">
    <source>
        <dbReference type="Pfam" id="PF00482"/>
    </source>
</evidence>
<dbReference type="InterPro" id="IPR018076">
    <property type="entry name" value="T2SS_GspF_dom"/>
</dbReference>
<dbReference type="PANTHER" id="PTHR35007">
    <property type="entry name" value="INTEGRAL MEMBRANE PROTEIN-RELATED"/>
    <property type="match status" value="1"/>
</dbReference>